<feature type="transmembrane region" description="Helical" evidence="1">
    <location>
        <begin position="109"/>
        <end position="126"/>
    </location>
</feature>
<proteinExistence type="predicted"/>
<sequence>MCLTFMPDYILLKTTSSGECLLNFSSTCYLARTRTLAYFDMETATEQEREALAIIPRAGSISSAARVDKTTVYAFEWTGFGVAFLLCSGQIALRLAFSRCLRAEDGLTLLALVFLLVLAIIVTLEIDPLYELLGSLSGESSLTTQLNETPKQSARLSNATNAANLISWSCVCTVKMCSLVCFWRAVRPMKVMVQRLWILFWAIVAFTVISYGVNATGQLLGGEKMQPCNIPPLSILSPTFLLHPFP</sequence>
<evidence type="ECO:0000313" key="2">
    <source>
        <dbReference type="EMBL" id="OJJ29644.1"/>
    </source>
</evidence>
<keyword evidence="3" id="KW-1185">Reference proteome</keyword>
<dbReference type="GeneID" id="63749273"/>
<organism evidence="2 3">
    <name type="scientific">Aspergillus wentii DTO 134E9</name>
    <dbReference type="NCBI Taxonomy" id="1073089"/>
    <lineage>
        <taxon>Eukaryota</taxon>
        <taxon>Fungi</taxon>
        <taxon>Dikarya</taxon>
        <taxon>Ascomycota</taxon>
        <taxon>Pezizomycotina</taxon>
        <taxon>Eurotiomycetes</taxon>
        <taxon>Eurotiomycetidae</taxon>
        <taxon>Eurotiales</taxon>
        <taxon>Aspergillaceae</taxon>
        <taxon>Aspergillus</taxon>
        <taxon>Aspergillus subgen. Cremei</taxon>
    </lineage>
</organism>
<accession>A0A1L9R412</accession>
<dbReference type="AlphaFoldDB" id="A0A1L9R412"/>
<dbReference type="VEuPathDB" id="FungiDB:ASPWEDRAFT_305187"/>
<keyword evidence="1" id="KW-1133">Transmembrane helix</keyword>
<feature type="transmembrane region" description="Helical" evidence="1">
    <location>
        <begin position="165"/>
        <end position="184"/>
    </location>
</feature>
<dbReference type="Proteomes" id="UP000184383">
    <property type="component" value="Unassembled WGS sequence"/>
</dbReference>
<feature type="transmembrane region" description="Helical" evidence="1">
    <location>
        <begin position="196"/>
        <end position="213"/>
    </location>
</feature>
<keyword evidence="1" id="KW-0472">Membrane</keyword>
<reference evidence="3" key="1">
    <citation type="journal article" date="2017" name="Genome Biol.">
        <title>Comparative genomics reveals high biological diversity and specific adaptations in the industrially and medically important fungal genus Aspergillus.</title>
        <authorList>
            <person name="de Vries R.P."/>
            <person name="Riley R."/>
            <person name="Wiebenga A."/>
            <person name="Aguilar-Osorio G."/>
            <person name="Amillis S."/>
            <person name="Uchima C.A."/>
            <person name="Anderluh G."/>
            <person name="Asadollahi M."/>
            <person name="Askin M."/>
            <person name="Barry K."/>
            <person name="Battaglia E."/>
            <person name="Bayram O."/>
            <person name="Benocci T."/>
            <person name="Braus-Stromeyer S.A."/>
            <person name="Caldana C."/>
            <person name="Canovas D."/>
            <person name="Cerqueira G.C."/>
            <person name="Chen F."/>
            <person name="Chen W."/>
            <person name="Choi C."/>
            <person name="Clum A."/>
            <person name="Dos Santos R.A."/>
            <person name="Damasio A.R."/>
            <person name="Diallinas G."/>
            <person name="Emri T."/>
            <person name="Fekete E."/>
            <person name="Flipphi M."/>
            <person name="Freyberg S."/>
            <person name="Gallo A."/>
            <person name="Gournas C."/>
            <person name="Habgood R."/>
            <person name="Hainaut M."/>
            <person name="Harispe M.L."/>
            <person name="Henrissat B."/>
            <person name="Hilden K.S."/>
            <person name="Hope R."/>
            <person name="Hossain A."/>
            <person name="Karabika E."/>
            <person name="Karaffa L."/>
            <person name="Karanyi Z."/>
            <person name="Krasevec N."/>
            <person name="Kuo A."/>
            <person name="Kusch H."/>
            <person name="LaButti K."/>
            <person name="Lagendijk E.L."/>
            <person name="Lapidus A."/>
            <person name="Levasseur A."/>
            <person name="Lindquist E."/>
            <person name="Lipzen A."/>
            <person name="Logrieco A.F."/>
            <person name="MacCabe A."/>
            <person name="Maekelae M.R."/>
            <person name="Malavazi I."/>
            <person name="Melin P."/>
            <person name="Meyer V."/>
            <person name="Mielnichuk N."/>
            <person name="Miskei M."/>
            <person name="Molnar A.P."/>
            <person name="Mule G."/>
            <person name="Ngan C.Y."/>
            <person name="Orejas M."/>
            <person name="Orosz E."/>
            <person name="Ouedraogo J.P."/>
            <person name="Overkamp K.M."/>
            <person name="Park H.-S."/>
            <person name="Perrone G."/>
            <person name="Piumi F."/>
            <person name="Punt P.J."/>
            <person name="Ram A.F."/>
            <person name="Ramon A."/>
            <person name="Rauscher S."/>
            <person name="Record E."/>
            <person name="Riano-Pachon D.M."/>
            <person name="Robert V."/>
            <person name="Roehrig J."/>
            <person name="Ruller R."/>
            <person name="Salamov A."/>
            <person name="Salih N.S."/>
            <person name="Samson R.A."/>
            <person name="Sandor E."/>
            <person name="Sanguinetti M."/>
            <person name="Schuetze T."/>
            <person name="Sepcic K."/>
            <person name="Shelest E."/>
            <person name="Sherlock G."/>
            <person name="Sophianopoulou V."/>
            <person name="Squina F.M."/>
            <person name="Sun H."/>
            <person name="Susca A."/>
            <person name="Todd R.B."/>
            <person name="Tsang A."/>
            <person name="Unkles S.E."/>
            <person name="van de Wiele N."/>
            <person name="van Rossen-Uffink D."/>
            <person name="Oliveira J.V."/>
            <person name="Vesth T.C."/>
            <person name="Visser J."/>
            <person name="Yu J.-H."/>
            <person name="Zhou M."/>
            <person name="Andersen M.R."/>
            <person name="Archer D.B."/>
            <person name="Baker S.E."/>
            <person name="Benoit I."/>
            <person name="Brakhage A.A."/>
            <person name="Braus G.H."/>
            <person name="Fischer R."/>
            <person name="Frisvad J.C."/>
            <person name="Goldman G.H."/>
            <person name="Houbraken J."/>
            <person name="Oakley B."/>
            <person name="Pocsi I."/>
            <person name="Scazzocchio C."/>
            <person name="Seiboth B."/>
            <person name="vanKuyk P.A."/>
            <person name="Wortman J."/>
            <person name="Dyer P.S."/>
            <person name="Grigoriev I.V."/>
        </authorList>
    </citation>
    <scope>NUCLEOTIDE SEQUENCE [LARGE SCALE GENOMIC DNA]</scope>
    <source>
        <strain evidence="3">DTO 134E9</strain>
    </source>
</reference>
<evidence type="ECO:0000256" key="1">
    <source>
        <dbReference type="SAM" id="Phobius"/>
    </source>
</evidence>
<gene>
    <name evidence="2" type="ORF">ASPWEDRAFT_305187</name>
</gene>
<feature type="transmembrane region" description="Helical" evidence="1">
    <location>
        <begin position="77"/>
        <end position="97"/>
    </location>
</feature>
<dbReference type="EMBL" id="KV878219">
    <property type="protein sequence ID" value="OJJ29644.1"/>
    <property type="molecule type" value="Genomic_DNA"/>
</dbReference>
<keyword evidence="1" id="KW-0812">Transmembrane</keyword>
<dbReference type="RefSeq" id="XP_040683321.1">
    <property type="nucleotide sequence ID" value="XM_040833425.1"/>
</dbReference>
<name>A0A1L9R412_ASPWE</name>
<dbReference type="STRING" id="1073089.A0A1L9R412"/>
<protein>
    <submittedName>
        <fullName evidence="2">Uncharacterized protein</fullName>
    </submittedName>
</protein>
<evidence type="ECO:0000313" key="3">
    <source>
        <dbReference type="Proteomes" id="UP000184383"/>
    </source>
</evidence>